<feature type="transmembrane region" description="Helical" evidence="1">
    <location>
        <begin position="7"/>
        <end position="29"/>
    </location>
</feature>
<keyword evidence="3" id="KW-1185">Reference proteome</keyword>
<feature type="transmembrane region" description="Helical" evidence="1">
    <location>
        <begin position="70"/>
        <end position="88"/>
    </location>
</feature>
<feature type="transmembrane region" description="Helical" evidence="1">
    <location>
        <begin position="100"/>
        <end position="121"/>
    </location>
</feature>
<dbReference type="RefSeq" id="WP_275475798.1">
    <property type="nucleotide sequence ID" value="NZ_CP162940.1"/>
</dbReference>
<protein>
    <submittedName>
        <fullName evidence="2">Uncharacterized protein</fullName>
    </submittedName>
</protein>
<feature type="transmembrane region" description="Helical" evidence="1">
    <location>
        <begin position="35"/>
        <end position="58"/>
    </location>
</feature>
<evidence type="ECO:0000256" key="1">
    <source>
        <dbReference type="SAM" id="Phobius"/>
    </source>
</evidence>
<evidence type="ECO:0000313" key="3">
    <source>
        <dbReference type="Proteomes" id="UP001579974"/>
    </source>
</evidence>
<accession>A0ABV5A9L7</accession>
<keyword evidence="1" id="KW-0472">Membrane</keyword>
<organism evidence="2 3">
    <name type="scientific">Alicyclobacillus fastidiosus</name>
    <dbReference type="NCBI Taxonomy" id="392011"/>
    <lineage>
        <taxon>Bacteria</taxon>
        <taxon>Bacillati</taxon>
        <taxon>Bacillota</taxon>
        <taxon>Bacilli</taxon>
        <taxon>Bacillales</taxon>
        <taxon>Alicyclobacillaceae</taxon>
        <taxon>Alicyclobacillus</taxon>
    </lineage>
</organism>
<gene>
    <name evidence="2" type="ORF">KKP3000_001415</name>
</gene>
<comment type="caution">
    <text evidence="2">The sequence shown here is derived from an EMBL/GenBank/DDBJ whole genome shotgun (WGS) entry which is preliminary data.</text>
</comment>
<dbReference type="EMBL" id="JBDXSU010000001">
    <property type="protein sequence ID" value="MFB5188976.1"/>
    <property type="molecule type" value="Genomic_DNA"/>
</dbReference>
<proteinExistence type="predicted"/>
<keyword evidence="1" id="KW-0812">Transmembrane</keyword>
<evidence type="ECO:0000313" key="2">
    <source>
        <dbReference type="EMBL" id="MFB5188976.1"/>
    </source>
</evidence>
<name>A0ABV5A9L7_9BACL</name>
<dbReference type="Proteomes" id="UP001579974">
    <property type="component" value="Unassembled WGS sequence"/>
</dbReference>
<reference evidence="2 3" key="1">
    <citation type="journal article" date="2024" name="Int. J. Mol. Sci.">
        <title>Exploration of Alicyclobacillus spp. Genome in Search of Antibiotic Resistance.</title>
        <authorList>
            <person name="Bucka-Kolendo J."/>
            <person name="Kiousi D.E."/>
            <person name="Dekowska A."/>
            <person name="Mikolajczuk-Szczyrba A."/>
            <person name="Karadedos D.M."/>
            <person name="Michael P."/>
            <person name="Galanis A."/>
            <person name="Sokolowska B."/>
        </authorList>
    </citation>
    <scope>NUCLEOTIDE SEQUENCE [LARGE SCALE GENOMIC DNA]</scope>
    <source>
        <strain evidence="2 3">KKP 3000</strain>
    </source>
</reference>
<sequence>MLETVCLFLFLSGCTVETFNIAISCFHILEITRRYFQVLMFNLQFGITFPCLSVHLIYSAVDRTGISAKTLSLAAYALCVSSMFLMDLRMHALEMPSSTLLSIVATQVVILVAAVIFTIVFRRILLAAIET</sequence>
<keyword evidence="1" id="KW-1133">Transmembrane helix</keyword>